<dbReference type="Proteomes" id="UP000801492">
    <property type="component" value="Unassembled WGS sequence"/>
</dbReference>
<name>A0A8K0DMD4_IGNLU</name>
<feature type="non-terminal residue" evidence="2">
    <location>
        <position position="1"/>
    </location>
</feature>
<reference evidence="2" key="1">
    <citation type="submission" date="2019-08" db="EMBL/GenBank/DDBJ databases">
        <title>The genome of the North American firefly Photinus pyralis.</title>
        <authorList>
            <consortium name="Photinus pyralis genome working group"/>
            <person name="Fallon T.R."/>
            <person name="Sander Lower S.E."/>
            <person name="Weng J.-K."/>
        </authorList>
    </citation>
    <scope>NUCLEOTIDE SEQUENCE</scope>
    <source>
        <strain evidence="2">TRF0915ILg1</strain>
        <tissue evidence="2">Whole body</tissue>
    </source>
</reference>
<dbReference type="Pfam" id="PF13843">
    <property type="entry name" value="DDE_Tnp_1_7"/>
    <property type="match status" value="1"/>
</dbReference>
<keyword evidence="3" id="KW-1185">Reference proteome</keyword>
<evidence type="ECO:0000313" key="2">
    <source>
        <dbReference type="EMBL" id="KAF2905778.1"/>
    </source>
</evidence>
<protein>
    <recommendedName>
        <fullName evidence="1">PiggyBac transposable element-derived protein domain-containing protein</fullName>
    </recommendedName>
</protein>
<proteinExistence type="predicted"/>
<dbReference type="AlphaFoldDB" id="A0A8K0DMD4"/>
<evidence type="ECO:0000259" key="1">
    <source>
        <dbReference type="Pfam" id="PF13843"/>
    </source>
</evidence>
<sequence length="88" mass="10367">SVPTTDLWLMLNKNLQSHYVPSECVVIDEQLFLFRVMTKFTQYMPSNHRNAESKFCRFVTLTTLFHLLMKYILGSHHQGEKSTRTNES</sequence>
<organism evidence="2 3">
    <name type="scientific">Ignelater luminosus</name>
    <name type="common">Cucubano</name>
    <name type="synonym">Pyrophorus luminosus</name>
    <dbReference type="NCBI Taxonomy" id="2038154"/>
    <lineage>
        <taxon>Eukaryota</taxon>
        <taxon>Metazoa</taxon>
        <taxon>Ecdysozoa</taxon>
        <taxon>Arthropoda</taxon>
        <taxon>Hexapoda</taxon>
        <taxon>Insecta</taxon>
        <taxon>Pterygota</taxon>
        <taxon>Neoptera</taxon>
        <taxon>Endopterygota</taxon>
        <taxon>Coleoptera</taxon>
        <taxon>Polyphaga</taxon>
        <taxon>Elateriformia</taxon>
        <taxon>Elateroidea</taxon>
        <taxon>Elateridae</taxon>
        <taxon>Agrypninae</taxon>
        <taxon>Pyrophorini</taxon>
        <taxon>Ignelater</taxon>
    </lineage>
</organism>
<feature type="domain" description="PiggyBac transposable element-derived protein" evidence="1">
    <location>
        <begin position="11"/>
        <end position="83"/>
    </location>
</feature>
<evidence type="ECO:0000313" key="3">
    <source>
        <dbReference type="Proteomes" id="UP000801492"/>
    </source>
</evidence>
<gene>
    <name evidence="2" type="ORF">ILUMI_00400</name>
</gene>
<dbReference type="InterPro" id="IPR029526">
    <property type="entry name" value="PGBD"/>
</dbReference>
<dbReference type="EMBL" id="VTPC01000438">
    <property type="protein sequence ID" value="KAF2905778.1"/>
    <property type="molecule type" value="Genomic_DNA"/>
</dbReference>
<feature type="non-terminal residue" evidence="2">
    <location>
        <position position="88"/>
    </location>
</feature>
<accession>A0A8K0DMD4</accession>
<comment type="caution">
    <text evidence="2">The sequence shown here is derived from an EMBL/GenBank/DDBJ whole genome shotgun (WGS) entry which is preliminary data.</text>
</comment>